<feature type="compositionally biased region" description="Low complexity" evidence="1">
    <location>
        <begin position="1374"/>
        <end position="1386"/>
    </location>
</feature>
<feature type="region of interest" description="Disordered" evidence="1">
    <location>
        <begin position="367"/>
        <end position="397"/>
    </location>
</feature>
<evidence type="ECO:0000313" key="2">
    <source>
        <dbReference type="EMBL" id="EGB04569.1"/>
    </source>
</evidence>
<dbReference type="RefSeq" id="XP_009040676.1">
    <property type="nucleotide sequence ID" value="XM_009042428.1"/>
</dbReference>
<accession>F0YJV6</accession>
<dbReference type="PANTHER" id="PTHR13371">
    <property type="entry name" value="GLYCINE-, GLUTAMATE-, THIENYLCYCLOHEXYLPIPERIDINE-BINDING PROTEIN"/>
    <property type="match status" value="1"/>
</dbReference>
<dbReference type="EMBL" id="GL833149">
    <property type="protein sequence ID" value="EGB04569.1"/>
    <property type="molecule type" value="Genomic_DNA"/>
</dbReference>
<dbReference type="KEGG" id="aaf:AURANDRAFT_67076"/>
<dbReference type="GeneID" id="20226069"/>
<feature type="compositionally biased region" description="Basic and acidic residues" evidence="1">
    <location>
        <begin position="1113"/>
        <end position="1135"/>
    </location>
</feature>
<feature type="region of interest" description="Disordered" evidence="1">
    <location>
        <begin position="459"/>
        <end position="504"/>
    </location>
</feature>
<protein>
    <submittedName>
        <fullName evidence="2">Uncharacterized protein</fullName>
    </submittedName>
</protein>
<feature type="compositionally biased region" description="Basic and acidic residues" evidence="1">
    <location>
        <begin position="240"/>
        <end position="250"/>
    </location>
</feature>
<evidence type="ECO:0000313" key="3">
    <source>
        <dbReference type="Proteomes" id="UP000002729"/>
    </source>
</evidence>
<feature type="region of interest" description="Disordered" evidence="1">
    <location>
        <begin position="1113"/>
        <end position="1137"/>
    </location>
</feature>
<dbReference type="GO" id="GO:0005929">
    <property type="term" value="C:cilium"/>
    <property type="evidence" value="ECO:0007669"/>
    <property type="project" value="TreeGrafter"/>
</dbReference>
<feature type="region of interest" description="Disordered" evidence="1">
    <location>
        <begin position="240"/>
        <end position="283"/>
    </location>
</feature>
<feature type="compositionally biased region" description="Pro residues" evidence="1">
    <location>
        <begin position="269"/>
        <end position="280"/>
    </location>
</feature>
<dbReference type="OrthoDB" id="10691358at2759"/>
<dbReference type="InterPro" id="IPR052607">
    <property type="entry name" value="CEP104-like"/>
</dbReference>
<dbReference type="PANTHER" id="PTHR13371:SF0">
    <property type="entry name" value="CENTROSOMAL PROTEIN OF 104 KDA"/>
    <property type="match status" value="1"/>
</dbReference>
<feature type="compositionally biased region" description="Basic and acidic residues" evidence="1">
    <location>
        <begin position="1387"/>
        <end position="1397"/>
    </location>
</feature>
<proteinExistence type="predicted"/>
<gene>
    <name evidence="2" type="ORF">AURANDRAFT_67076</name>
</gene>
<dbReference type="InParanoid" id="F0YJV6"/>
<organism evidence="3">
    <name type="scientific">Aureococcus anophagefferens</name>
    <name type="common">Harmful bloom alga</name>
    <dbReference type="NCBI Taxonomy" id="44056"/>
    <lineage>
        <taxon>Eukaryota</taxon>
        <taxon>Sar</taxon>
        <taxon>Stramenopiles</taxon>
        <taxon>Ochrophyta</taxon>
        <taxon>Pelagophyceae</taxon>
        <taxon>Pelagomonadales</taxon>
        <taxon>Pelagomonadaceae</taxon>
        <taxon>Aureococcus</taxon>
    </lineage>
</organism>
<feature type="compositionally biased region" description="Low complexity" evidence="1">
    <location>
        <begin position="1333"/>
        <end position="1354"/>
    </location>
</feature>
<feature type="region of interest" description="Disordered" evidence="1">
    <location>
        <begin position="1333"/>
        <end position="1397"/>
    </location>
</feature>
<name>F0YJV6_AURAN</name>
<feature type="compositionally biased region" description="Basic and acidic residues" evidence="1">
    <location>
        <begin position="367"/>
        <end position="383"/>
    </location>
</feature>
<reference evidence="2 3" key="1">
    <citation type="journal article" date="2011" name="Proc. Natl. Acad. Sci. U.S.A.">
        <title>Niche of harmful alga Aureococcus anophagefferens revealed through ecogenomics.</title>
        <authorList>
            <person name="Gobler C.J."/>
            <person name="Berry D.L."/>
            <person name="Dyhrman S.T."/>
            <person name="Wilhelm S.W."/>
            <person name="Salamov A."/>
            <person name="Lobanov A.V."/>
            <person name="Zhang Y."/>
            <person name="Collier J.L."/>
            <person name="Wurch L.L."/>
            <person name="Kustka A.B."/>
            <person name="Dill B.D."/>
            <person name="Shah M."/>
            <person name="VerBerkmoes N.C."/>
            <person name="Kuo A."/>
            <person name="Terry A."/>
            <person name="Pangilinan J."/>
            <person name="Lindquist E.A."/>
            <person name="Lucas S."/>
            <person name="Paulsen I.T."/>
            <person name="Hattenrath-Lehmann T.K."/>
            <person name="Talmage S.C."/>
            <person name="Walker E.A."/>
            <person name="Koch F."/>
            <person name="Burson A.M."/>
            <person name="Marcoval M.A."/>
            <person name="Tang Y.Z."/>
            <person name="Lecleir G.R."/>
            <person name="Coyne K.J."/>
            <person name="Berg G.M."/>
            <person name="Bertrand E.M."/>
            <person name="Saito M.A."/>
            <person name="Gladyshev V.N."/>
            <person name="Grigoriev I.V."/>
        </authorList>
    </citation>
    <scope>NUCLEOTIDE SEQUENCE [LARGE SCALE GENOMIC DNA]</scope>
    <source>
        <strain evidence="3">CCMP 1984</strain>
    </source>
</reference>
<keyword evidence="3" id="KW-1185">Reference proteome</keyword>
<dbReference type="Proteomes" id="UP000002729">
    <property type="component" value="Unassembled WGS sequence"/>
</dbReference>
<sequence>MAATLPYVVVYCSSESSEAPARCLEEPGGGCWVSDARHRFPVEVGLWVGDATLEALRFVAHESLAPRRVEVYVASGEGEAPRDDFSREPEALATLRRRWRGEYGDAVFTRVGAVDFHGDARRDARRPARGGPEREAKLARLARPARRCRFVRLVVHEPLTALRPGGSWGATPLPLRRRRQHCVALAAILLRGADAESRLEASRGSGGADLAKEALDDAERALVASGVAADVVAGLARGRASDRAAARRSSDASVSRALFPAAPERHPPPQRTPRATPPPAADDDALLRSLETGLHRAKTSKRAAAAAAFEAALARGRALAAEARESAEEMRACAARDDFDGASAEQRRGRALKEERLRVLRRALDDYDGDGAGRDPLSPRRPEDDDDGDLPAPPRGAVFCHAWSRDAAAALPGGAEPVDASRDDGDLAASLDASGAAKETRRDATDAVFDVATSAKLRARRRAKRASKDGDEAFAPPDPVDSESDESDGGAAGSDSEPDANDMTLTDASMMTSTIDGLASVTGDGGARHFPAGGGSFDAALPVLSADGFWGFDERPLEPLEGVPLRLGGDDGDPRAAVERLLRGPETVSSRLVLWMDSENIADAGAVADALGQMHAVALSPPPPPPGGYEEWAVRRALGAAARPGPGDDGDGPFFAPPLAALLHARVDEDSGGGLRRVKIVDEAAKDSPRVVLVEDAATAGAARGEAALRAARCRAVDRALVAAVGDLALAFACQGNWIMRRQVFNLVRDGASRVDGAALGAAADDLALFEVDAERTRRYGAAPDDGGRGTGPPELAPFRRRRLLFAALVTLLQQGLADASADVFIAANRLLVDVFKGRAKRNVKFRSARDSQNLIEPNEIRFIDAGQDAAASPRRRDDDDDDAHLRPWEVLRLGVRSTGSPLREALVALRRLLPLVAQRLPRLRRRDLGEDAFASQAAKRASRRATKTLLKLANLHWLGAAVVAAAVLPPAPPCGAARDVAGLDDLETYADSAARPIASRRLAAARLRALALLVARSGALRDSRLAPQDVVALCVATLRRDPRMDVKRAAGALLGALYARLVDDAASARVARDDDFSLAASARDARGAVDAALRHLGFEAPPTLLKPKHRLRAGDDDAETDARLAADPTRRRNDPSLAPWLLGPLARVDLEMERKYGSAPSVAAEAKQLKKAAQAAAAAREAAGRAAERCARDAHATADAAMRRAYEAAEAARHRDARDRAYRVDAISHVVHGRKVARAWRVAFRRRLIAARVRAADDALGAATRGYAAAATKRRPLPAALADLRTRSAAFHAKMLDEAAAAAAAAAAEEQRRKDEEVKDVELAMVASDALDAAPAPGDDGAHATGGATAKAPSRAPTPRETPRPDGKVHPLPADGGDAAAPPAAGDKDKKGCAVM</sequence>
<evidence type="ECO:0000256" key="1">
    <source>
        <dbReference type="SAM" id="MobiDB-lite"/>
    </source>
</evidence>